<name>A0AAD7IVJ6_9AGAR</name>
<gene>
    <name evidence="2" type="ORF">DFH07DRAFT_1062214</name>
</gene>
<dbReference type="AlphaFoldDB" id="A0AAD7IVJ6"/>
<evidence type="ECO:0000256" key="1">
    <source>
        <dbReference type="SAM" id="Coils"/>
    </source>
</evidence>
<accession>A0AAD7IVJ6</accession>
<keyword evidence="1" id="KW-0175">Coiled coil</keyword>
<comment type="caution">
    <text evidence="2">The sequence shown here is derived from an EMBL/GenBank/DDBJ whole genome shotgun (WGS) entry which is preliminary data.</text>
</comment>
<evidence type="ECO:0000313" key="3">
    <source>
        <dbReference type="Proteomes" id="UP001215280"/>
    </source>
</evidence>
<dbReference type="Proteomes" id="UP001215280">
    <property type="component" value="Unassembled WGS sequence"/>
</dbReference>
<protein>
    <submittedName>
        <fullName evidence="2">Uncharacterized protein</fullName>
    </submittedName>
</protein>
<dbReference type="EMBL" id="JARJLG010000083">
    <property type="protein sequence ID" value="KAJ7750104.1"/>
    <property type="molecule type" value="Genomic_DNA"/>
</dbReference>
<proteinExistence type="predicted"/>
<evidence type="ECO:0000313" key="2">
    <source>
        <dbReference type="EMBL" id="KAJ7750104.1"/>
    </source>
</evidence>
<reference evidence="2" key="1">
    <citation type="submission" date="2023-03" db="EMBL/GenBank/DDBJ databases">
        <title>Massive genome expansion in bonnet fungi (Mycena s.s.) driven by repeated elements and novel gene families across ecological guilds.</title>
        <authorList>
            <consortium name="Lawrence Berkeley National Laboratory"/>
            <person name="Harder C.B."/>
            <person name="Miyauchi S."/>
            <person name="Viragh M."/>
            <person name="Kuo A."/>
            <person name="Thoen E."/>
            <person name="Andreopoulos B."/>
            <person name="Lu D."/>
            <person name="Skrede I."/>
            <person name="Drula E."/>
            <person name="Henrissat B."/>
            <person name="Morin E."/>
            <person name="Kohler A."/>
            <person name="Barry K."/>
            <person name="LaButti K."/>
            <person name="Morin E."/>
            <person name="Salamov A."/>
            <person name="Lipzen A."/>
            <person name="Mereny Z."/>
            <person name="Hegedus B."/>
            <person name="Baldrian P."/>
            <person name="Stursova M."/>
            <person name="Weitz H."/>
            <person name="Taylor A."/>
            <person name="Grigoriev I.V."/>
            <person name="Nagy L.G."/>
            <person name="Martin F."/>
            <person name="Kauserud H."/>
        </authorList>
    </citation>
    <scope>NUCLEOTIDE SEQUENCE</scope>
    <source>
        <strain evidence="2">CBHHK188m</strain>
    </source>
</reference>
<keyword evidence="3" id="KW-1185">Reference proteome</keyword>
<organism evidence="2 3">
    <name type="scientific">Mycena maculata</name>
    <dbReference type="NCBI Taxonomy" id="230809"/>
    <lineage>
        <taxon>Eukaryota</taxon>
        <taxon>Fungi</taxon>
        <taxon>Dikarya</taxon>
        <taxon>Basidiomycota</taxon>
        <taxon>Agaricomycotina</taxon>
        <taxon>Agaricomycetes</taxon>
        <taxon>Agaricomycetidae</taxon>
        <taxon>Agaricales</taxon>
        <taxon>Marasmiineae</taxon>
        <taxon>Mycenaceae</taxon>
        <taxon>Mycena</taxon>
    </lineage>
</organism>
<feature type="coiled-coil region" evidence="1">
    <location>
        <begin position="280"/>
        <end position="340"/>
    </location>
</feature>
<sequence>MLAGRLIRPRLLAHLRPPIPCALCLHWRIARHSGPLHTLQSRSILQLKIRTYSDDANSRIADEGLPLHNSGPTTAALLAYAEAQWASPSVIPPGWSTDWRNWDYLLTFFAFSPYFLRLPQIEMLVNIKYAVQGEVRPLMYSPTRDALVFQIDLSDGPGVGGEGAAEIFLLDCRAMTLWTYDADQATNTPDTIDELVLLIGAAPTPEGVPMMQLEPDPEGEAALKRVLARDASVIPLLEDEFLGYAPRVTKEEEELANVDEEDKARKTKLAEAITRARGYVAQAEEELRLEGRDLRALRAEQESGSEENIKAEIRQDMTALAEMREAVDEAKAKLAEMEETWVARYGEWDATK</sequence>